<sequence>MAWLADNKLFDVGTSRPSGGKRAGWKLDEVVHRRGRPIVAELNDEARHLSWRKLAVARVIGFRLRGVWH</sequence>
<proteinExistence type="predicted"/>
<dbReference type="EMBL" id="JAHYIQ010000002">
    <property type="protein sequence ID" value="KAK1134687.1"/>
    <property type="molecule type" value="Genomic_DNA"/>
</dbReference>
<comment type="caution">
    <text evidence="1">The sequence shown here is derived from an EMBL/GenBank/DDBJ whole genome shotgun (WGS) entry which is preliminary data.</text>
</comment>
<dbReference type="Proteomes" id="UP001177670">
    <property type="component" value="Unassembled WGS sequence"/>
</dbReference>
<protein>
    <submittedName>
        <fullName evidence="1">Uncharacterized protein</fullName>
    </submittedName>
</protein>
<dbReference type="AlphaFoldDB" id="A0AA40KVQ0"/>
<keyword evidence="2" id="KW-1185">Reference proteome</keyword>
<organism evidence="1 2">
    <name type="scientific">Melipona bicolor</name>
    <dbReference type="NCBI Taxonomy" id="60889"/>
    <lineage>
        <taxon>Eukaryota</taxon>
        <taxon>Metazoa</taxon>
        <taxon>Ecdysozoa</taxon>
        <taxon>Arthropoda</taxon>
        <taxon>Hexapoda</taxon>
        <taxon>Insecta</taxon>
        <taxon>Pterygota</taxon>
        <taxon>Neoptera</taxon>
        <taxon>Endopterygota</taxon>
        <taxon>Hymenoptera</taxon>
        <taxon>Apocrita</taxon>
        <taxon>Aculeata</taxon>
        <taxon>Apoidea</taxon>
        <taxon>Anthophila</taxon>
        <taxon>Apidae</taxon>
        <taxon>Melipona</taxon>
    </lineage>
</organism>
<evidence type="ECO:0000313" key="2">
    <source>
        <dbReference type="Proteomes" id="UP001177670"/>
    </source>
</evidence>
<accession>A0AA40KVQ0</accession>
<name>A0AA40KVQ0_9HYME</name>
<reference evidence="1" key="1">
    <citation type="submission" date="2021-10" db="EMBL/GenBank/DDBJ databases">
        <title>Melipona bicolor Genome sequencing and assembly.</title>
        <authorList>
            <person name="Araujo N.S."/>
            <person name="Arias M.C."/>
        </authorList>
    </citation>
    <scope>NUCLEOTIDE SEQUENCE</scope>
    <source>
        <strain evidence="1">USP_2M_L1-L4_2017</strain>
        <tissue evidence="1">Whole body</tissue>
    </source>
</reference>
<evidence type="ECO:0000313" key="1">
    <source>
        <dbReference type="EMBL" id="KAK1134687.1"/>
    </source>
</evidence>
<gene>
    <name evidence="1" type="ORF">K0M31_007467</name>
</gene>